<dbReference type="GO" id="GO:0046872">
    <property type="term" value="F:metal ion binding"/>
    <property type="evidence" value="ECO:0007669"/>
    <property type="project" value="UniProtKB-KW"/>
</dbReference>
<keyword evidence="1" id="KW-0479">Metal-binding</keyword>
<dbReference type="GO" id="GO:0070813">
    <property type="term" value="P:hydrogen sulfide metabolic process"/>
    <property type="evidence" value="ECO:0007669"/>
    <property type="project" value="TreeGrafter"/>
</dbReference>
<dbReference type="AlphaFoldDB" id="A0A560KUR0"/>
<dbReference type="GO" id="GO:0050313">
    <property type="term" value="F:sulfur dioxygenase activity"/>
    <property type="evidence" value="ECO:0007669"/>
    <property type="project" value="InterPro"/>
</dbReference>
<evidence type="ECO:0000256" key="1">
    <source>
        <dbReference type="ARBA" id="ARBA00022723"/>
    </source>
</evidence>
<name>A0A560KUR0_9BRAD</name>
<gene>
    <name evidence="3" type="ORF">FBZ93_12515</name>
</gene>
<evidence type="ECO:0000259" key="2">
    <source>
        <dbReference type="SMART" id="SM00849"/>
    </source>
</evidence>
<dbReference type="OrthoDB" id="9784009at2"/>
<dbReference type="GO" id="GO:0006749">
    <property type="term" value="P:glutathione metabolic process"/>
    <property type="evidence" value="ECO:0007669"/>
    <property type="project" value="InterPro"/>
</dbReference>
<dbReference type="SMART" id="SM00849">
    <property type="entry name" value="Lactamase_B"/>
    <property type="match status" value="1"/>
</dbReference>
<dbReference type="Pfam" id="PF00753">
    <property type="entry name" value="Lactamase_B"/>
    <property type="match status" value="1"/>
</dbReference>
<sequence length="292" mass="32432">MNNEVTCKPDVKGFFDPGTFTISYVVSDPDTRRAAIVDSVLDYDPKAARTSTQSADAIIAHIKENGLVHEWHLETHAHADHLSAAPYLKEKLGGRIAIGENIAIVQRTFKKILNLEPAFATNGSQFDHLFKDGEAFRIGKLEARAIHTPGHTPACLTYLIGDAAFVGDTLFMPDSGTGRCDFPGGDAHMLYRSIRKLFALPAQTRLYICHDYQPGGRAPLWQTTVAEEREKNIHVHDGVREEEFVATRNARDETLDMPLLILPAVQINMRAGQFPRSEDNGVSYLKIPLNQL</sequence>
<organism evidence="3 4">
    <name type="scientific">Bradyrhizobium macuxiense</name>
    <dbReference type="NCBI Taxonomy" id="1755647"/>
    <lineage>
        <taxon>Bacteria</taxon>
        <taxon>Pseudomonadati</taxon>
        <taxon>Pseudomonadota</taxon>
        <taxon>Alphaproteobacteria</taxon>
        <taxon>Hyphomicrobiales</taxon>
        <taxon>Nitrobacteraceae</taxon>
        <taxon>Bradyrhizobium</taxon>
    </lineage>
</organism>
<dbReference type="InterPro" id="IPR036866">
    <property type="entry name" value="RibonucZ/Hydroxyglut_hydro"/>
</dbReference>
<feature type="domain" description="Metallo-beta-lactamase" evidence="2">
    <location>
        <begin position="20"/>
        <end position="210"/>
    </location>
</feature>
<dbReference type="Proteomes" id="UP000321304">
    <property type="component" value="Unassembled WGS sequence"/>
</dbReference>
<dbReference type="FunFam" id="3.60.15.10:FF:000033">
    <property type="entry name" value="MBL fold metallo-hydrolase"/>
    <property type="match status" value="1"/>
</dbReference>
<comment type="caution">
    <text evidence="3">The sequence shown here is derived from an EMBL/GenBank/DDBJ whole genome shotgun (WGS) entry which is preliminary data.</text>
</comment>
<dbReference type="GO" id="GO:0016787">
    <property type="term" value="F:hydrolase activity"/>
    <property type="evidence" value="ECO:0007669"/>
    <property type="project" value="UniProtKB-KW"/>
</dbReference>
<evidence type="ECO:0000313" key="4">
    <source>
        <dbReference type="Proteomes" id="UP000321304"/>
    </source>
</evidence>
<keyword evidence="3" id="KW-0378">Hydrolase</keyword>
<protein>
    <submittedName>
        <fullName evidence="3">Glyoxylase-like metal-dependent hydrolase (Beta-lactamase superfamily II)</fullName>
    </submittedName>
</protein>
<proteinExistence type="predicted"/>
<dbReference type="RefSeq" id="WP_146993074.1">
    <property type="nucleotide sequence ID" value="NZ_VITY01000025.1"/>
</dbReference>
<dbReference type="CDD" id="cd07724">
    <property type="entry name" value="POD-like_MBL-fold"/>
    <property type="match status" value="1"/>
</dbReference>
<dbReference type="SUPFAM" id="SSF56281">
    <property type="entry name" value="Metallo-hydrolase/oxidoreductase"/>
    <property type="match status" value="1"/>
</dbReference>
<dbReference type="InterPro" id="IPR001279">
    <property type="entry name" value="Metallo-B-lactamas"/>
</dbReference>
<dbReference type="InterPro" id="IPR051682">
    <property type="entry name" value="Mito_Persulfide_Diox"/>
</dbReference>
<evidence type="ECO:0000313" key="3">
    <source>
        <dbReference type="EMBL" id="TWB86889.1"/>
    </source>
</evidence>
<dbReference type="PANTHER" id="PTHR43084:SF1">
    <property type="entry name" value="PERSULFIDE DIOXYGENASE ETHE1, MITOCHONDRIAL"/>
    <property type="match status" value="1"/>
</dbReference>
<keyword evidence="4" id="KW-1185">Reference proteome</keyword>
<accession>A0A560KUR0</accession>
<dbReference type="Gene3D" id="3.60.15.10">
    <property type="entry name" value="Ribonuclease Z/Hydroxyacylglutathione hydrolase-like"/>
    <property type="match status" value="1"/>
</dbReference>
<dbReference type="PANTHER" id="PTHR43084">
    <property type="entry name" value="PERSULFIDE DIOXYGENASE ETHE1"/>
    <property type="match status" value="1"/>
</dbReference>
<dbReference type="InterPro" id="IPR044528">
    <property type="entry name" value="POD-like_MBL-fold"/>
</dbReference>
<dbReference type="EMBL" id="VITY01000025">
    <property type="protein sequence ID" value="TWB86889.1"/>
    <property type="molecule type" value="Genomic_DNA"/>
</dbReference>
<reference evidence="3 4" key="1">
    <citation type="submission" date="2019-06" db="EMBL/GenBank/DDBJ databases">
        <title>Genomic Encyclopedia of Type Strains, Phase IV (KMG-V): Genome sequencing to study the core and pangenomes of soil and plant-associated prokaryotes.</title>
        <authorList>
            <person name="Whitman W."/>
        </authorList>
    </citation>
    <scope>NUCLEOTIDE SEQUENCE [LARGE SCALE GENOMIC DNA]</scope>
    <source>
        <strain evidence="3 4">BR 10355</strain>
    </source>
</reference>